<reference evidence="8 9" key="1">
    <citation type="submission" date="2023-12" db="EMBL/GenBank/DDBJ databases">
        <title>A high-quality genome assembly for Dillenia turbinata (Dilleniales).</title>
        <authorList>
            <person name="Chanderbali A."/>
        </authorList>
    </citation>
    <scope>NUCLEOTIDE SEQUENCE [LARGE SCALE GENOMIC DNA]</scope>
    <source>
        <strain evidence="8">LSX21</strain>
        <tissue evidence="8">Leaf</tissue>
    </source>
</reference>
<proteinExistence type="predicted"/>
<dbReference type="SMART" id="SM00184">
    <property type="entry name" value="RING"/>
    <property type="match status" value="1"/>
</dbReference>
<keyword evidence="1" id="KW-0479">Metal-binding</keyword>
<evidence type="ECO:0000256" key="4">
    <source>
        <dbReference type="PROSITE-ProRule" id="PRU00175"/>
    </source>
</evidence>
<keyword evidence="2 4" id="KW-0863">Zinc-finger</keyword>
<dbReference type="GO" id="GO:0008270">
    <property type="term" value="F:zinc ion binding"/>
    <property type="evidence" value="ECO:0007669"/>
    <property type="project" value="UniProtKB-KW"/>
</dbReference>
<feature type="transmembrane region" description="Helical" evidence="6">
    <location>
        <begin position="271"/>
        <end position="291"/>
    </location>
</feature>
<sequence>MASSIEDPHSGTDSYPLLVEQLECHEGDEHAISIAMDGDTSSSQSSDDNTHCGLDVHYDANRPATSSIPVQSSLSNQLDSTNSSFVRREGIGSRRLSLFNSGLWIIIQIVFTVSQIIASIVVLSLSRNEHSKAPLFAWIVGYAAGLVATLPVLYWRYLHCTQDVREGAPQVFPASSGNSESNSYITISLTQPLEEVAHHNSATASWDDETIPYSNYSSSATPTLLCYAASVWIRPMQKTKKLLSCCVICVVKLKVIMLWDLIRFSVLVDNLKVVVDCFFAVWFVVGNVWIFGGHSSSSDAPNMYRLCIVFLTFSGIAYAMPFILCAMICCCFPCIISFLGIHENFSQVRGATPESINALPTLKFTVNKIGNANRETNSGVTEGGVVAAGTERERAISVEDSVCCICLTRYEDNDELRELPCTHFFHTSCVDKWLKINASCPLCKYEVGQKNGFFSSAASYIT</sequence>
<dbReference type="AlphaFoldDB" id="A0AAN8ZP74"/>
<evidence type="ECO:0000256" key="6">
    <source>
        <dbReference type="SAM" id="Phobius"/>
    </source>
</evidence>
<feature type="region of interest" description="Disordered" evidence="5">
    <location>
        <begin position="37"/>
        <end position="56"/>
    </location>
</feature>
<dbReference type="Proteomes" id="UP001370490">
    <property type="component" value="Unassembled WGS sequence"/>
</dbReference>
<dbReference type="PROSITE" id="PS50089">
    <property type="entry name" value="ZF_RING_2"/>
    <property type="match status" value="1"/>
</dbReference>
<dbReference type="PANTHER" id="PTHR46225:SF19">
    <property type="entry name" value="RING-TYPE DOMAIN-CONTAINING PROTEIN"/>
    <property type="match status" value="1"/>
</dbReference>
<dbReference type="Gene3D" id="3.30.40.10">
    <property type="entry name" value="Zinc/RING finger domain, C3HC4 (zinc finger)"/>
    <property type="match status" value="1"/>
</dbReference>
<evidence type="ECO:0000313" key="8">
    <source>
        <dbReference type="EMBL" id="KAK6941568.1"/>
    </source>
</evidence>
<protein>
    <submittedName>
        <fullName evidence="8">Zinc finger, RING-type</fullName>
    </submittedName>
</protein>
<feature type="transmembrane region" description="Helical" evidence="6">
    <location>
        <begin position="103"/>
        <end position="123"/>
    </location>
</feature>
<evidence type="ECO:0000256" key="3">
    <source>
        <dbReference type="ARBA" id="ARBA00022833"/>
    </source>
</evidence>
<gene>
    <name evidence="8" type="ORF">RJ641_026945</name>
</gene>
<dbReference type="SUPFAM" id="SSF57850">
    <property type="entry name" value="RING/U-box"/>
    <property type="match status" value="1"/>
</dbReference>
<feature type="transmembrane region" description="Helical" evidence="6">
    <location>
        <begin position="303"/>
        <end position="324"/>
    </location>
</feature>
<feature type="transmembrane region" description="Helical" evidence="6">
    <location>
        <begin position="242"/>
        <end position="259"/>
    </location>
</feature>
<dbReference type="SMART" id="SM00744">
    <property type="entry name" value="RINGv"/>
    <property type="match status" value="1"/>
</dbReference>
<evidence type="ECO:0000313" key="9">
    <source>
        <dbReference type="Proteomes" id="UP001370490"/>
    </source>
</evidence>
<keyword evidence="6" id="KW-1133">Transmembrane helix</keyword>
<dbReference type="InterPro" id="IPR013083">
    <property type="entry name" value="Znf_RING/FYVE/PHD"/>
</dbReference>
<feature type="domain" description="RING-type" evidence="7">
    <location>
        <begin position="403"/>
        <end position="444"/>
    </location>
</feature>
<feature type="compositionally biased region" description="Low complexity" evidence="5">
    <location>
        <begin position="37"/>
        <end position="47"/>
    </location>
</feature>
<accession>A0AAN8ZP74</accession>
<keyword evidence="3" id="KW-0862">Zinc</keyword>
<comment type="caution">
    <text evidence="8">The sequence shown here is derived from an EMBL/GenBank/DDBJ whole genome shotgun (WGS) entry which is preliminary data.</text>
</comment>
<dbReference type="InterPro" id="IPR001841">
    <property type="entry name" value="Znf_RING"/>
</dbReference>
<dbReference type="PANTHER" id="PTHR46225">
    <property type="entry name" value="C3H4 TYPE ZINC FINGER PROTEIN"/>
    <property type="match status" value="1"/>
</dbReference>
<dbReference type="EMBL" id="JBAMMX010000004">
    <property type="protein sequence ID" value="KAK6941568.1"/>
    <property type="molecule type" value="Genomic_DNA"/>
</dbReference>
<evidence type="ECO:0000256" key="1">
    <source>
        <dbReference type="ARBA" id="ARBA00022723"/>
    </source>
</evidence>
<dbReference type="Pfam" id="PF13639">
    <property type="entry name" value="zf-RING_2"/>
    <property type="match status" value="1"/>
</dbReference>
<feature type="transmembrane region" description="Helical" evidence="6">
    <location>
        <begin position="135"/>
        <end position="155"/>
    </location>
</feature>
<dbReference type="FunFam" id="3.30.40.10:FF:000348">
    <property type="entry name" value="E3 ubiquitin-protein ligase"/>
    <property type="match status" value="1"/>
</dbReference>
<organism evidence="8 9">
    <name type="scientific">Dillenia turbinata</name>
    <dbReference type="NCBI Taxonomy" id="194707"/>
    <lineage>
        <taxon>Eukaryota</taxon>
        <taxon>Viridiplantae</taxon>
        <taxon>Streptophyta</taxon>
        <taxon>Embryophyta</taxon>
        <taxon>Tracheophyta</taxon>
        <taxon>Spermatophyta</taxon>
        <taxon>Magnoliopsida</taxon>
        <taxon>eudicotyledons</taxon>
        <taxon>Gunneridae</taxon>
        <taxon>Pentapetalae</taxon>
        <taxon>Dilleniales</taxon>
        <taxon>Dilleniaceae</taxon>
        <taxon>Dillenia</taxon>
    </lineage>
</organism>
<dbReference type="InterPro" id="IPR011016">
    <property type="entry name" value="Znf_RING-CH"/>
</dbReference>
<evidence type="ECO:0000259" key="7">
    <source>
        <dbReference type="PROSITE" id="PS50089"/>
    </source>
</evidence>
<evidence type="ECO:0000256" key="2">
    <source>
        <dbReference type="ARBA" id="ARBA00022771"/>
    </source>
</evidence>
<keyword evidence="9" id="KW-1185">Reference proteome</keyword>
<keyword evidence="6" id="KW-0812">Transmembrane</keyword>
<evidence type="ECO:0000256" key="5">
    <source>
        <dbReference type="SAM" id="MobiDB-lite"/>
    </source>
</evidence>
<name>A0AAN8ZP74_9MAGN</name>
<keyword evidence="6" id="KW-0472">Membrane</keyword>